<evidence type="ECO:0000256" key="1">
    <source>
        <dbReference type="ARBA" id="ARBA00022801"/>
    </source>
</evidence>
<dbReference type="InterPro" id="IPR018061">
    <property type="entry name" value="Retropepsins"/>
</dbReference>
<dbReference type="PROSITE" id="PS50175">
    <property type="entry name" value="ASP_PROT_RETROV"/>
    <property type="match status" value="1"/>
</dbReference>
<dbReference type="InterPro" id="IPR001969">
    <property type="entry name" value="Aspartic_peptidase_AS"/>
</dbReference>
<dbReference type="EMBL" id="GDAI01002535">
    <property type="protein sequence ID" value="JAI15068.1"/>
    <property type="molecule type" value="mRNA"/>
</dbReference>
<feature type="domain" description="Peptidase A2" evidence="2">
    <location>
        <begin position="3"/>
        <end position="84"/>
    </location>
</feature>
<accession>A0A0K8TLM7</accession>
<dbReference type="Pfam" id="PF00077">
    <property type="entry name" value="RVP"/>
    <property type="match status" value="1"/>
</dbReference>
<name>A0A0K8TLM7_TABBR</name>
<dbReference type="PROSITE" id="PS00141">
    <property type="entry name" value="ASP_PROTEASE"/>
    <property type="match status" value="1"/>
</dbReference>
<dbReference type="InterPro" id="IPR021109">
    <property type="entry name" value="Peptidase_aspartic_dom_sf"/>
</dbReference>
<reference evidence="3" key="1">
    <citation type="journal article" date="2015" name="Insect Biochem. Mol. Biol.">
        <title>An insight into the sialome of the horse fly, Tabanus bromius.</title>
        <authorList>
            <person name="Ribeiro J.M."/>
            <person name="Kazimirova M."/>
            <person name="Takac P."/>
            <person name="Andersen J.F."/>
            <person name="Francischetti I.M."/>
        </authorList>
    </citation>
    <scope>NUCLEOTIDE SEQUENCE</scope>
</reference>
<feature type="non-terminal residue" evidence="3">
    <location>
        <position position="1"/>
    </location>
</feature>
<dbReference type="SUPFAM" id="SSF50630">
    <property type="entry name" value="Acid proteases"/>
    <property type="match status" value="1"/>
</dbReference>
<dbReference type="GO" id="GO:0004190">
    <property type="term" value="F:aspartic-type endopeptidase activity"/>
    <property type="evidence" value="ECO:0007669"/>
    <property type="project" value="InterPro"/>
</dbReference>
<dbReference type="Gene3D" id="2.40.70.10">
    <property type="entry name" value="Acid Proteases"/>
    <property type="match status" value="1"/>
</dbReference>
<feature type="non-terminal residue" evidence="3">
    <location>
        <position position="226"/>
    </location>
</feature>
<protein>
    <recommendedName>
        <fullName evidence="2">Peptidase A2 domain-containing protein</fullName>
    </recommendedName>
</protein>
<organism evidence="3">
    <name type="scientific">Tabanus bromius</name>
    <name type="common">Band-eyed brown horse fly</name>
    <dbReference type="NCBI Taxonomy" id="304241"/>
    <lineage>
        <taxon>Eukaryota</taxon>
        <taxon>Metazoa</taxon>
        <taxon>Ecdysozoa</taxon>
        <taxon>Arthropoda</taxon>
        <taxon>Hexapoda</taxon>
        <taxon>Insecta</taxon>
        <taxon>Pterygota</taxon>
        <taxon>Neoptera</taxon>
        <taxon>Endopterygota</taxon>
        <taxon>Diptera</taxon>
        <taxon>Brachycera</taxon>
        <taxon>Tabanomorpha</taxon>
        <taxon>Tabanoidea</taxon>
        <taxon>Tabanidae</taxon>
        <taxon>Tabanus</taxon>
    </lineage>
</organism>
<proteinExistence type="evidence at transcript level"/>
<dbReference type="AlphaFoldDB" id="A0A0K8TLM7"/>
<evidence type="ECO:0000313" key="3">
    <source>
        <dbReference type="EMBL" id="JAI15068.1"/>
    </source>
</evidence>
<keyword evidence="1" id="KW-0378">Hydrolase</keyword>
<dbReference type="GO" id="GO:0006508">
    <property type="term" value="P:proteolysis"/>
    <property type="evidence" value="ECO:0007669"/>
    <property type="project" value="InterPro"/>
</dbReference>
<evidence type="ECO:0000259" key="2">
    <source>
        <dbReference type="PROSITE" id="PS50175"/>
    </source>
</evidence>
<sequence length="226" mass="25152">KKCSLLVDTGADISIFKKGLINPNQIYYPSNKCLIKGISSHTNNSLGTTTTTLVFNDDISISHTFHIVDDKLSFEADGILGLDFLAQFRAHLDYDAWIMTLQTSNGPLEIPIESGPDKNFLIIPPRCEIMRALHLTAYNTQDLVIEQQEVSPGVFTAASIISSEQPVVRILNTTSKVAKIPIENISFQPLNNFNIYSVSNIERTHKIQEKVDLSNTPEFAKEQLTS</sequence>
<dbReference type="InterPro" id="IPR001995">
    <property type="entry name" value="Peptidase_A2_cat"/>
</dbReference>